<protein>
    <submittedName>
        <fullName evidence="1">Uncharacterized protein</fullName>
    </submittedName>
</protein>
<evidence type="ECO:0000313" key="2">
    <source>
        <dbReference type="Proteomes" id="UP000251960"/>
    </source>
</evidence>
<reference evidence="1 2" key="1">
    <citation type="journal article" date="2018" name="Nat. Genet.">
        <title>Extensive intraspecific gene order and gene structural variations between Mo17 and other maize genomes.</title>
        <authorList>
            <person name="Sun S."/>
            <person name="Zhou Y."/>
            <person name="Chen J."/>
            <person name="Shi J."/>
            <person name="Zhao H."/>
            <person name="Zhao H."/>
            <person name="Song W."/>
            <person name="Zhang M."/>
            <person name="Cui Y."/>
            <person name="Dong X."/>
            <person name="Liu H."/>
            <person name="Ma X."/>
            <person name="Jiao Y."/>
            <person name="Wang B."/>
            <person name="Wei X."/>
            <person name="Stein J.C."/>
            <person name="Glaubitz J.C."/>
            <person name="Lu F."/>
            <person name="Yu G."/>
            <person name="Liang C."/>
            <person name="Fengler K."/>
            <person name="Li B."/>
            <person name="Rafalski A."/>
            <person name="Schnable P.S."/>
            <person name="Ware D.H."/>
            <person name="Buckler E.S."/>
            <person name="Lai J."/>
        </authorList>
    </citation>
    <scope>NUCLEOTIDE SEQUENCE [LARGE SCALE GENOMIC DNA]</scope>
    <source>
        <strain evidence="2">cv. Missouri 17</strain>
        <tissue evidence="1">Seedling</tissue>
    </source>
</reference>
<gene>
    <name evidence="1" type="ORF">Zm00014a_007845</name>
</gene>
<dbReference type="EMBL" id="NCVQ01000007">
    <property type="protein sequence ID" value="PWZ17473.1"/>
    <property type="molecule type" value="Genomic_DNA"/>
</dbReference>
<evidence type="ECO:0000313" key="1">
    <source>
        <dbReference type="EMBL" id="PWZ17473.1"/>
    </source>
</evidence>
<dbReference type="AlphaFoldDB" id="A0A3L6EAQ1"/>
<dbReference type="Proteomes" id="UP000251960">
    <property type="component" value="Chromosome 6"/>
</dbReference>
<sequence>MCLLSKDLKIGRRLKVGIIVPSKFM</sequence>
<name>A0A3L6EAQ1_MAIZE</name>
<comment type="caution">
    <text evidence="1">The sequence shown here is derived from an EMBL/GenBank/DDBJ whole genome shotgun (WGS) entry which is preliminary data.</text>
</comment>
<organism evidence="1 2">
    <name type="scientific">Zea mays</name>
    <name type="common">Maize</name>
    <dbReference type="NCBI Taxonomy" id="4577"/>
    <lineage>
        <taxon>Eukaryota</taxon>
        <taxon>Viridiplantae</taxon>
        <taxon>Streptophyta</taxon>
        <taxon>Embryophyta</taxon>
        <taxon>Tracheophyta</taxon>
        <taxon>Spermatophyta</taxon>
        <taxon>Magnoliopsida</taxon>
        <taxon>Liliopsida</taxon>
        <taxon>Poales</taxon>
        <taxon>Poaceae</taxon>
        <taxon>PACMAD clade</taxon>
        <taxon>Panicoideae</taxon>
        <taxon>Andropogonodae</taxon>
        <taxon>Andropogoneae</taxon>
        <taxon>Tripsacinae</taxon>
        <taxon>Zea</taxon>
    </lineage>
</organism>
<proteinExistence type="predicted"/>
<accession>A0A3L6EAQ1</accession>